<keyword evidence="4" id="KW-0221">Differentiation</keyword>
<dbReference type="InterPro" id="IPR041637">
    <property type="entry name" value="Caprin-1_dimer"/>
</dbReference>
<dbReference type="Gene3D" id="2.60.120.40">
    <property type="match status" value="1"/>
</dbReference>
<dbReference type="GO" id="GO:0003723">
    <property type="term" value="F:RNA binding"/>
    <property type="evidence" value="ECO:0007669"/>
    <property type="project" value="UniProtKB-KW"/>
</dbReference>
<dbReference type="GeneID" id="107381642"/>
<dbReference type="SUPFAM" id="SSF49842">
    <property type="entry name" value="TNF-like"/>
    <property type="match status" value="1"/>
</dbReference>
<dbReference type="RefSeq" id="XP_070405789.1">
    <property type="nucleotide sequence ID" value="XM_070549688.1"/>
</dbReference>
<dbReference type="AlphaFoldDB" id="A0A1A8B7I0"/>
<dbReference type="Pfam" id="PF12287">
    <property type="entry name" value="Caprin-1_C"/>
    <property type="match status" value="1"/>
</dbReference>
<reference evidence="13" key="5">
    <citation type="submission" date="2025-05" db="UniProtKB">
        <authorList>
            <consortium name="Ensembl"/>
        </authorList>
    </citation>
    <scope>IDENTIFICATION</scope>
</reference>
<feature type="compositionally biased region" description="Polar residues" evidence="8">
    <location>
        <begin position="421"/>
        <end position="437"/>
    </location>
</feature>
<dbReference type="GO" id="GO:0090263">
    <property type="term" value="P:positive regulation of canonical Wnt signaling pathway"/>
    <property type="evidence" value="ECO:0007669"/>
    <property type="project" value="Ensembl"/>
</dbReference>
<comment type="similarity">
    <text evidence="2">Belongs to the caprin family.</text>
</comment>
<evidence type="ECO:0000313" key="13">
    <source>
        <dbReference type="Ensembl" id="ENSNFUP00015032305.1"/>
    </source>
</evidence>
<feature type="compositionally biased region" description="Low complexity" evidence="8">
    <location>
        <begin position="716"/>
        <end position="728"/>
    </location>
</feature>
<dbReference type="KEGG" id="nfu:107381642"/>
<feature type="region of interest" description="Disordered" evidence="8">
    <location>
        <begin position="304"/>
        <end position="329"/>
    </location>
</feature>
<evidence type="ECO:0000313" key="12">
    <source>
        <dbReference type="EMBL" id="SBP63467.1"/>
    </source>
</evidence>
<evidence type="ECO:0000256" key="8">
    <source>
        <dbReference type="SAM" id="MobiDB-lite"/>
    </source>
</evidence>
<sequence>MVQLSPSPTLEDSSCPSAERQEELEKQEEQGPAGGLNAPQLDVSTAYHQGYETYIEDGLICLKHKIRNLEKKKLKLKDYKRRLGQGEELNRDQMVAVEKYEEVLHHLDLARELHKTLDGLTQTLLKAQKNAVKKEQMVKMEAERRRLIVVLQLQHLLRGLQQEHVQKDLLAGCKHAPRILAEKLNSMVQLAALLGISRDTKISLEEQMEQAAGVYMDLLEGKDKPVAGSTYKLLKDELLRLLNYKYFSCLPPPPTETPDLLLSSSRQIATKSESNESSKKFYRLRLSEEEASPPLNWREDFQAKREQEPPDSWDMHLQDGPLSPQSAPAKSWKGAATFIPKVHHVTSKKISAEDKPRKEKKAKAEQTSKSENEMNIPVEVFNSPSSLPKDPILRKQHLEDLLNKIHCSFSFMQDSLLDGENSVSNGTPRLKRQSSGTPPLDPLAHGGLRSPLDVLPTTMHSTPLPPRHMECKVRLTNGDQSLRTSDLDPSSVNLPHEPLQAEDIKMFSSPPLFRRKSAIAALDKNGSPYTPVTDSEKQSPSSRARSSSSFSPQPEPFSTPPSSRAPMSAQFQNIQSVFKVGSALPQNGDPQGNSNSAVFSGPSYNTASTQTPPEFAPPDDEPQLGYQADYAVSGQMFLSPGQSGGGPSRSNQSYSRGSVRGNARGGKGLAQSFRSSGWNRGSYTPQTHHRDPGLFYAARDSGYQHSYRRGGGRHNSSVAWSDSSQVSSPDREGMCPMVDSGVGDSMSVSTVEVPLTPHSHPPSLLPMQLYPLSHPLRVAFTASRTANFAPGNLDQPIVFDQLHTNLGEMYDSHIGRFTCPVNGTYVFIFHILKLAINVPLYVNLMRDDEVMVSAYANDGAPDHETASNHAILPLFQGDQVWLRLHRGAIYGSTWKYSTFSGFLLYQD</sequence>
<reference evidence="10" key="4">
    <citation type="submission" date="2020-03" db="EMBL/GenBank/DDBJ databases">
        <title>Intra-Species Differences in Population Size shape Life History and Genome Evolution.</title>
        <authorList>
            <person name="Willemsen D."/>
            <person name="Cui R."/>
            <person name="Valenzano D.R."/>
        </authorList>
    </citation>
    <scope>NUCLEOTIDE SEQUENCE</scope>
    <source>
        <strain evidence="10">GRZ</strain>
        <tissue evidence="10">Whole</tissue>
    </source>
</reference>
<evidence type="ECO:0000313" key="14">
    <source>
        <dbReference type="Proteomes" id="UP000694548"/>
    </source>
</evidence>
<evidence type="ECO:0000256" key="3">
    <source>
        <dbReference type="ARBA" id="ARBA00022490"/>
    </source>
</evidence>
<keyword evidence="6" id="KW-0652">Protein synthesis inhibitor</keyword>
<evidence type="ECO:0000256" key="1">
    <source>
        <dbReference type="ARBA" id="ARBA00004496"/>
    </source>
</evidence>
<dbReference type="PANTHER" id="PTHR22922:SF5">
    <property type="entry name" value="CAPRIN-2"/>
    <property type="match status" value="1"/>
</dbReference>
<feature type="region of interest" description="Disordered" evidence="8">
    <location>
        <begin position="524"/>
        <end position="566"/>
    </location>
</feature>
<dbReference type="GeneTree" id="ENSGT00940000153438"/>
<evidence type="ECO:0000259" key="9">
    <source>
        <dbReference type="PROSITE" id="PS50871"/>
    </source>
</evidence>
<keyword evidence="5" id="KW-0694">RNA-binding</keyword>
<dbReference type="PANTHER" id="PTHR22922">
    <property type="entry name" value="GPI-ANCHORED PROTEIN P137"/>
    <property type="match status" value="1"/>
</dbReference>
<dbReference type="GO" id="GO:0030154">
    <property type="term" value="P:cell differentiation"/>
    <property type="evidence" value="ECO:0007669"/>
    <property type="project" value="UniProtKB-KW"/>
</dbReference>
<dbReference type="Proteomes" id="UP000822369">
    <property type="component" value="Chromosome 2"/>
</dbReference>
<feature type="compositionally biased region" description="Basic and acidic residues" evidence="8">
    <location>
        <begin position="304"/>
        <end position="317"/>
    </location>
</feature>
<dbReference type="GO" id="GO:0009950">
    <property type="term" value="P:dorsal/ventral axis specification"/>
    <property type="evidence" value="ECO:0007669"/>
    <property type="project" value="Ensembl"/>
</dbReference>
<feature type="region of interest" description="Disordered" evidence="8">
    <location>
        <begin position="582"/>
        <end position="694"/>
    </location>
</feature>
<feature type="compositionally biased region" description="Low complexity" evidence="8">
    <location>
        <begin position="538"/>
        <end position="552"/>
    </location>
</feature>
<feature type="compositionally biased region" description="Polar residues" evidence="8">
    <location>
        <begin position="584"/>
        <end position="612"/>
    </location>
</feature>
<feature type="region of interest" description="Disordered" evidence="8">
    <location>
        <begin position="420"/>
        <end position="449"/>
    </location>
</feature>
<organism evidence="12">
    <name type="scientific">Nothobranchius furzeri</name>
    <name type="common">Turquoise killifish</name>
    <dbReference type="NCBI Taxonomy" id="105023"/>
    <lineage>
        <taxon>Eukaryota</taxon>
        <taxon>Metazoa</taxon>
        <taxon>Chordata</taxon>
        <taxon>Craniata</taxon>
        <taxon>Vertebrata</taxon>
        <taxon>Euteleostomi</taxon>
        <taxon>Actinopterygii</taxon>
        <taxon>Neopterygii</taxon>
        <taxon>Teleostei</taxon>
        <taxon>Neoteleostei</taxon>
        <taxon>Acanthomorphata</taxon>
        <taxon>Ovalentaria</taxon>
        <taxon>Atherinomorphae</taxon>
        <taxon>Cyprinodontiformes</taxon>
        <taxon>Nothobranchiidae</taxon>
        <taxon>Nothobranchius</taxon>
    </lineage>
</organism>
<reference evidence="12" key="2">
    <citation type="submission" date="2016-05" db="EMBL/GenBank/DDBJ databases">
        <authorList>
            <person name="Lavstsen T."/>
            <person name="Jespersen J.S."/>
        </authorList>
    </citation>
    <scope>NUCLEOTIDE SEQUENCE</scope>
    <source>
        <tissue evidence="12">Brain</tissue>
    </source>
</reference>
<dbReference type="EMBL" id="HADY01024982">
    <property type="protein sequence ID" value="SBP63467.1"/>
    <property type="molecule type" value="Transcribed_RNA"/>
</dbReference>
<dbReference type="EMBL" id="JAAVVJ010000002">
    <property type="protein sequence ID" value="KAF7228806.1"/>
    <property type="molecule type" value="Genomic_DNA"/>
</dbReference>
<evidence type="ECO:0000256" key="5">
    <source>
        <dbReference type="ARBA" id="ARBA00022884"/>
    </source>
</evidence>
<feature type="region of interest" description="Disordered" evidence="8">
    <location>
        <begin position="347"/>
        <end position="370"/>
    </location>
</feature>
<evidence type="ECO:0000256" key="4">
    <source>
        <dbReference type="ARBA" id="ARBA00022782"/>
    </source>
</evidence>
<proteinExistence type="inferred from homology"/>
<feature type="compositionally biased region" description="Polar residues" evidence="8">
    <location>
        <begin position="672"/>
        <end position="686"/>
    </location>
</feature>
<dbReference type="Pfam" id="PF00386">
    <property type="entry name" value="C1q"/>
    <property type="match status" value="1"/>
</dbReference>
<gene>
    <name evidence="12" type="primary">CAPRIN2</name>
    <name evidence="10" type="synonym">caprin2</name>
    <name evidence="10" type="ORF">G4P62_000716</name>
</gene>
<evidence type="ECO:0000313" key="11">
    <source>
        <dbReference type="EMBL" id="KAF7228807.1"/>
    </source>
</evidence>
<evidence type="ECO:0000256" key="7">
    <source>
        <dbReference type="SAM" id="Coils"/>
    </source>
</evidence>
<name>A0A1A8B7I0_NOTFU</name>
<feature type="compositionally biased region" description="Basic and acidic residues" evidence="8">
    <location>
        <begin position="350"/>
        <end position="370"/>
    </location>
</feature>
<comment type="subcellular location">
    <subcellularLocation>
        <location evidence="1">Cytoplasm</location>
    </subcellularLocation>
</comment>
<feature type="compositionally biased region" description="Polar residues" evidence="8">
    <location>
        <begin position="1"/>
        <end position="16"/>
    </location>
</feature>
<accession>A0A1A8B7I0</accession>
<dbReference type="GO" id="GO:0005737">
    <property type="term" value="C:cytoplasm"/>
    <property type="evidence" value="ECO:0007669"/>
    <property type="project" value="UniProtKB-SubCell"/>
</dbReference>
<dbReference type="GO" id="GO:0017148">
    <property type="term" value="P:negative regulation of translation"/>
    <property type="evidence" value="ECO:0007669"/>
    <property type="project" value="UniProtKB-KW"/>
</dbReference>
<feature type="domain" description="C1q" evidence="9">
    <location>
        <begin position="773"/>
        <end position="907"/>
    </location>
</feature>
<dbReference type="GO" id="GO:0005102">
    <property type="term" value="F:signaling receptor binding"/>
    <property type="evidence" value="ECO:0007669"/>
    <property type="project" value="TreeGrafter"/>
</dbReference>
<dbReference type="Pfam" id="PF18293">
    <property type="entry name" value="Caprin-1_dimer"/>
    <property type="match status" value="1"/>
</dbReference>
<evidence type="ECO:0000256" key="6">
    <source>
        <dbReference type="ARBA" id="ARBA00023193"/>
    </source>
</evidence>
<dbReference type="InterPro" id="IPR028816">
    <property type="entry name" value="Caprin"/>
</dbReference>
<reference evidence="13" key="1">
    <citation type="submission" date="2014-08" db="EMBL/GenBank/DDBJ databases">
        <authorList>
            <person name="Senf B."/>
            <person name="Petzold A."/>
            <person name="Downie B.R."/>
            <person name="Koch P."/>
            <person name="Platzer M."/>
        </authorList>
    </citation>
    <scope>NUCLEOTIDE SEQUENCE [LARGE SCALE GENOMIC DNA]</scope>
    <source>
        <strain evidence="13">GRZ</strain>
    </source>
</reference>
<feature type="coiled-coil region" evidence="7">
    <location>
        <begin position="62"/>
        <end position="145"/>
    </location>
</feature>
<dbReference type="SMART" id="SM00110">
    <property type="entry name" value="C1Q"/>
    <property type="match status" value="1"/>
</dbReference>
<evidence type="ECO:0000313" key="10">
    <source>
        <dbReference type="EMBL" id="KAF7228806.1"/>
    </source>
</evidence>
<keyword evidence="3" id="KW-0963">Cytoplasm</keyword>
<feature type="region of interest" description="Disordered" evidence="8">
    <location>
        <begin position="706"/>
        <end position="731"/>
    </location>
</feature>
<dbReference type="Ensembl" id="ENSNFUT00015033763.1">
    <property type="protein sequence ID" value="ENSNFUP00015032305.1"/>
    <property type="gene ID" value="ENSNFUG00015015835.1"/>
</dbReference>
<dbReference type="InterPro" id="IPR001073">
    <property type="entry name" value="C1q_dom"/>
</dbReference>
<keyword evidence="7" id="KW-0175">Coiled coil</keyword>
<keyword evidence="14" id="KW-1185">Reference proteome</keyword>
<dbReference type="InterPro" id="IPR022070">
    <property type="entry name" value="Caprin-1_C"/>
</dbReference>
<dbReference type="PRINTS" id="PR00007">
    <property type="entry name" value="COMPLEMNTC1Q"/>
</dbReference>
<evidence type="ECO:0000256" key="2">
    <source>
        <dbReference type="ARBA" id="ARBA00007950"/>
    </source>
</evidence>
<feature type="compositionally biased region" description="Basic and acidic residues" evidence="8">
    <location>
        <begin position="19"/>
        <end position="29"/>
    </location>
</feature>
<protein>
    <submittedName>
        <fullName evidence="12 13">Caprin family member 2</fullName>
    </submittedName>
    <submittedName>
        <fullName evidence="10">Transcript variant X1</fullName>
    </submittedName>
    <submittedName>
        <fullName evidence="11">Transcript variant X2</fullName>
    </submittedName>
</protein>
<dbReference type="InterPro" id="IPR008983">
    <property type="entry name" value="Tumour_necrosis_fac-like_dom"/>
</dbReference>
<dbReference type="OMA" id="NHNQHGE"/>
<dbReference type="EMBL" id="JAAVVJ010000002">
    <property type="protein sequence ID" value="KAF7228807.1"/>
    <property type="molecule type" value="Genomic_DNA"/>
</dbReference>
<reference evidence="12" key="3">
    <citation type="submission" date="2016-06" db="EMBL/GenBank/DDBJ databases">
        <title>The genome of a short-lived fish provides insights into sex chromosome evolution and the genetic control of aging.</title>
        <authorList>
            <person name="Reichwald K."/>
            <person name="Felder M."/>
            <person name="Petzold A."/>
            <person name="Koch P."/>
            <person name="Groth M."/>
            <person name="Platzer M."/>
        </authorList>
    </citation>
    <scope>NUCLEOTIDE SEQUENCE</scope>
    <source>
        <tissue evidence="12">Brain</tissue>
    </source>
</reference>
<dbReference type="Proteomes" id="UP000694548">
    <property type="component" value="Chromosome sgr01"/>
</dbReference>
<dbReference type="PROSITE" id="PS50871">
    <property type="entry name" value="C1Q"/>
    <property type="match status" value="1"/>
</dbReference>
<feature type="region of interest" description="Disordered" evidence="8">
    <location>
        <begin position="1"/>
        <end position="40"/>
    </location>
</feature>